<sequence>MVYQSQGISIGHFDTKSGLALDIKATLNNTVAEYLFGNITYFIGTVYEQTTIDELKQLEGKTLQFANGSKFYFADSSVREQLFPTPSDGAAYGSLPFTPCLKFTEAENVRILVINDKTGENNAHLNPDLAKKLVGDCWCRIDYTLHQLVGGEKNTPFQFRLYQFSMKLHLIMPR</sequence>
<keyword evidence="1" id="KW-0614">Plasmid</keyword>
<dbReference type="KEGG" id="cyc:PCC7424_5646"/>
<organism evidence="1 2">
    <name type="scientific">Gloeothece citriformis (strain PCC 7424)</name>
    <name type="common">Cyanothece sp. (strain PCC 7424)</name>
    <dbReference type="NCBI Taxonomy" id="65393"/>
    <lineage>
        <taxon>Bacteria</taxon>
        <taxon>Bacillati</taxon>
        <taxon>Cyanobacteriota</taxon>
        <taxon>Cyanophyceae</taxon>
        <taxon>Oscillatoriophycideae</taxon>
        <taxon>Chroococcales</taxon>
        <taxon>Aphanothecaceae</taxon>
        <taxon>Gloeothece</taxon>
        <taxon>Gloeothece citriformis</taxon>
    </lineage>
</organism>
<dbReference type="RefSeq" id="WP_012599637.1">
    <property type="nucleotide sequence ID" value="NC_011738.1"/>
</dbReference>
<gene>
    <name evidence="1" type="ordered locus">PCC7424_5646</name>
</gene>
<protein>
    <submittedName>
        <fullName evidence="1">Uncharacterized protein</fullName>
    </submittedName>
</protein>
<dbReference type="OrthoDB" id="498999at2"/>
<dbReference type="EMBL" id="CP001292">
    <property type="protein sequence ID" value="ACK73722.1"/>
    <property type="molecule type" value="Genomic_DNA"/>
</dbReference>
<evidence type="ECO:0000313" key="2">
    <source>
        <dbReference type="Proteomes" id="UP000002384"/>
    </source>
</evidence>
<dbReference type="AlphaFoldDB" id="B7KLQ0"/>
<dbReference type="HOGENOM" id="CLU_1537551_0_0_3"/>
<dbReference type="eggNOG" id="ENOG5030QT0">
    <property type="taxonomic scope" value="Bacteria"/>
</dbReference>
<proteinExistence type="predicted"/>
<name>B7KLQ0_GLOC7</name>
<reference evidence="2" key="1">
    <citation type="journal article" date="2011" name="MBio">
        <title>Novel metabolic attributes of the genus Cyanothece, comprising a group of unicellular nitrogen-fixing Cyanobacteria.</title>
        <authorList>
            <person name="Bandyopadhyay A."/>
            <person name="Elvitigala T."/>
            <person name="Welsh E."/>
            <person name="Stockel J."/>
            <person name="Liberton M."/>
            <person name="Min H."/>
            <person name="Sherman L.A."/>
            <person name="Pakrasi H.B."/>
        </authorList>
    </citation>
    <scope>NUCLEOTIDE SEQUENCE [LARGE SCALE GENOMIC DNA]</scope>
    <source>
        <strain evidence="2">PCC 7424</strain>
        <plasmid evidence="2">pP742401</plasmid>
    </source>
</reference>
<geneLocation type="plasmid" evidence="1 2">
    <name>pP742401</name>
</geneLocation>
<keyword evidence="2" id="KW-1185">Reference proteome</keyword>
<accession>B7KLQ0</accession>
<evidence type="ECO:0000313" key="1">
    <source>
        <dbReference type="EMBL" id="ACK73722.1"/>
    </source>
</evidence>
<dbReference type="Proteomes" id="UP000002384">
    <property type="component" value="Plasmid pP742401"/>
</dbReference>